<dbReference type="OrthoDB" id="2246127at2759"/>
<gene>
    <name evidence="2" type="ORF">PHYBLDRAFT_172413</name>
</gene>
<name>A0A167KY88_PHYB8</name>
<feature type="compositionally biased region" description="Low complexity" evidence="1">
    <location>
        <begin position="55"/>
        <end position="75"/>
    </location>
</feature>
<evidence type="ECO:0000313" key="3">
    <source>
        <dbReference type="Proteomes" id="UP000077315"/>
    </source>
</evidence>
<sequence length="583" mass="66204">MATDNRKFVCTICETKRVLGSLQGLRRHYTKKHPNEMGEYEKLLKRRSAMFDGPSSSASTVTATTTATTNLNSNNGPAPMEFIIENPQDTYGHEISDEDEYMIHQMTIMRPLTTKTCTRVEYDSQDHIARMAAEMRTFQSLSHAMNAYSNEDSSRQILYWPDDFADIFTGPTRPFKSKVEFILHALFYGNEDLASERSIKKIMFAMKMVLDVREESGVALDFPIPNAVINYHKQKKNQIPVFPTASFDVVNQDNERHVLWMNKPSDYIKFTMTCPGKSSQISALPDFTENQQLNLNQDEKWKENPLLQHPMITSNGMDYWVGDVVEVQGSPNQYLLEKFFTKDGSILANAFQVYGGHDPRLNHPDDTHFLQFGNSTNFAVSTLKYTIEVDRIMSTVQKDSDLFLGRGFSVSYSPAEIVTYALTGVKSDLWLNKSHVEEFKRRLPGSGLMKVVVCPLNLYSDNTSGNSTKQYNKYDSYLMLEKGIEIYPEDHGEVVLIVAPLLLFMGDNPRQSQLAMHKGTSAKKFCQKCLIPSPHIEQGSIPDAPPYSPFDHCGSEERTRDFLYAFANVNSQSELYLNGCCCK</sequence>
<dbReference type="GeneID" id="28997698"/>
<evidence type="ECO:0008006" key="4">
    <source>
        <dbReference type="Google" id="ProtNLM"/>
    </source>
</evidence>
<accession>A0A167KY88</accession>
<dbReference type="Proteomes" id="UP000077315">
    <property type="component" value="Unassembled WGS sequence"/>
</dbReference>
<evidence type="ECO:0000256" key="1">
    <source>
        <dbReference type="SAM" id="MobiDB-lite"/>
    </source>
</evidence>
<keyword evidence="3" id="KW-1185">Reference proteome</keyword>
<dbReference type="AlphaFoldDB" id="A0A167KY88"/>
<proteinExistence type="predicted"/>
<dbReference type="InParanoid" id="A0A167KY88"/>
<evidence type="ECO:0000313" key="2">
    <source>
        <dbReference type="EMBL" id="OAD69158.1"/>
    </source>
</evidence>
<dbReference type="RefSeq" id="XP_018287198.1">
    <property type="nucleotide sequence ID" value="XM_018436792.1"/>
</dbReference>
<organism evidence="2 3">
    <name type="scientific">Phycomyces blakesleeanus (strain ATCC 8743b / DSM 1359 / FGSC 10004 / NBRC 33097 / NRRL 1555)</name>
    <dbReference type="NCBI Taxonomy" id="763407"/>
    <lineage>
        <taxon>Eukaryota</taxon>
        <taxon>Fungi</taxon>
        <taxon>Fungi incertae sedis</taxon>
        <taxon>Mucoromycota</taxon>
        <taxon>Mucoromycotina</taxon>
        <taxon>Mucoromycetes</taxon>
        <taxon>Mucorales</taxon>
        <taxon>Phycomycetaceae</taxon>
        <taxon>Phycomyces</taxon>
    </lineage>
</organism>
<feature type="region of interest" description="Disordered" evidence="1">
    <location>
        <begin position="51"/>
        <end position="77"/>
    </location>
</feature>
<dbReference type="STRING" id="763407.A0A167KY88"/>
<dbReference type="VEuPathDB" id="FungiDB:PHYBLDRAFT_172413"/>
<reference evidence="3" key="1">
    <citation type="submission" date="2015-06" db="EMBL/GenBank/DDBJ databases">
        <title>Expansion of signal transduction pathways in fungi by whole-genome duplication.</title>
        <authorList>
            <consortium name="DOE Joint Genome Institute"/>
            <person name="Corrochano L.M."/>
            <person name="Kuo A."/>
            <person name="Marcet-Houben M."/>
            <person name="Polaino S."/>
            <person name="Salamov A."/>
            <person name="Villalobos J.M."/>
            <person name="Alvarez M.I."/>
            <person name="Avalos J."/>
            <person name="Benito E.P."/>
            <person name="Benoit I."/>
            <person name="Burger G."/>
            <person name="Camino L.P."/>
            <person name="Canovas D."/>
            <person name="Cerda-Olmedo E."/>
            <person name="Cheng J.-F."/>
            <person name="Dominguez A."/>
            <person name="Elias M."/>
            <person name="Eslava A.P."/>
            <person name="Glaser F."/>
            <person name="Grimwood J."/>
            <person name="Gutierrez G."/>
            <person name="Heitman J."/>
            <person name="Henrissat B."/>
            <person name="Iturriaga E.A."/>
            <person name="Lang B.F."/>
            <person name="Lavin J.L."/>
            <person name="Lee S."/>
            <person name="Li W."/>
            <person name="Lindquist E."/>
            <person name="Lopez-Garcia S."/>
            <person name="Luque E.M."/>
            <person name="Marcos A.T."/>
            <person name="Martin J."/>
            <person name="McCluskey K."/>
            <person name="Medina H.R."/>
            <person name="Miralles-Duran A."/>
            <person name="Miyazaki A."/>
            <person name="Munoz-Torres E."/>
            <person name="Oguiza J.A."/>
            <person name="Ohm R."/>
            <person name="Olmedo M."/>
            <person name="Orejas M."/>
            <person name="Ortiz-Castellanos L."/>
            <person name="Pisabarro A.G."/>
            <person name="Rodriguez-Romero J."/>
            <person name="Ruiz-Herrera J."/>
            <person name="Ruiz-Vazquez R."/>
            <person name="Sanz C."/>
            <person name="Schackwitz W."/>
            <person name="Schmutz J."/>
            <person name="Shahriari M."/>
            <person name="Shelest E."/>
            <person name="Silva-Franco F."/>
            <person name="Soanes D."/>
            <person name="Syed K."/>
            <person name="Tagua V.G."/>
            <person name="Talbot N.J."/>
            <person name="Thon M."/>
            <person name="De vries R.P."/>
            <person name="Wiebenga A."/>
            <person name="Yadav J.S."/>
            <person name="Braun E.L."/>
            <person name="Baker S."/>
            <person name="Garre V."/>
            <person name="Horwitz B."/>
            <person name="Torres-Martinez S."/>
            <person name="Idnurm A."/>
            <person name="Herrera-Estrella A."/>
            <person name="Gabaldon T."/>
            <person name="Grigoriev I.V."/>
        </authorList>
    </citation>
    <scope>NUCLEOTIDE SEQUENCE [LARGE SCALE GENOMIC DNA]</scope>
    <source>
        <strain evidence="3">NRRL 1555(-)</strain>
    </source>
</reference>
<dbReference type="EMBL" id="KV440992">
    <property type="protein sequence ID" value="OAD69158.1"/>
    <property type="molecule type" value="Genomic_DNA"/>
</dbReference>
<protein>
    <recommendedName>
        <fullName evidence="4">C2H2-type zinc finger transcription factor</fullName>
    </recommendedName>
</protein>